<sequence>MVGTKLLVQILNALCVAKEDSSAFGGINIIFAGNFAQLPPVRDSKLFAQVDRTRGTDSALTMIQGRLLWLSVDTVIILHQVMRQEGDKNASFVEIADRVRPDWTSKEWLASPLIVSENAVKDAFNRRATEAFAARTGRKLHYYYADDMH</sequence>
<feature type="domain" description="DNA helicase Pif1-like DEAD-box helicase" evidence="2">
    <location>
        <begin position="18"/>
        <end position="88"/>
    </location>
</feature>
<dbReference type="EC" id="5.6.2.3" evidence="1"/>
<keyword evidence="1" id="KW-0378">Hydrolase</keyword>
<reference evidence="3" key="1">
    <citation type="submission" date="2023-06" db="EMBL/GenBank/DDBJ databases">
        <authorList>
            <consortium name="Lawrence Berkeley National Laboratory"/>
            <person name="Ahrendt S."/>
            <person name="Sahu N."/>
            <person name="Indic B."/>
            <person name="Wong-Bajracharya J."/>
            <person name="Merenyi Z."/>
            <person name="Ke H.-M."/>
            <person name="Monk M."/>
            <person name="Kocsube S."/>
            <person name="Drula E."/>
            <person name="Lipzen A."/>
            <person name="Balint B."/>
            <person name="Henrissat B."/>
            <person name="Andreopoulos B."/>
            <person name="Martin F.M."/>
            <person name="Harder C.B."/>
            <person name="Rigling D."/>
            <person name="Ford K.L."/>
            <person name="Foster G.D."/>
            <person name="Pangilinan J."/>
            <person name="Papanicolaou A."/>
            <person name="Barry K."/>
            <person name="LaButti K."/>
            <person name="Viragh M."/>
            <person name="Koriabine M."/>
            <person name="Yan M."/>
            <person name="Riley R."/>
            <person name="Champramary S."/>
            <person name="Plett K.L."/>
            <person name="Tsai I.J."/>
            <person name="Slot J."/>
            <person name="Sipos G."/>
            <person name="Plett J."/>
            <person name="Nagy L.G."/>
            <person name="Grigoriev I.V."/>
        </authorList>
    </citation>
    <scope>NUCLEOTIDE SEQUENCE</scope>
    <source>
        <strain evidence="3">CCBAS 213</strain>
    </source>
</reference>
<dbReference type="Gene3D" id="3.40.50.300">
    <property type="entry name" value="P-loop containing nucleotide triphosphate hydrolases"/>
    <property type="match status" value="1"/>
</dbReference>
<dbReference type="GO" id="GO:0006281">
    <property type="term" value="P:DNA repair"/>
    <property type="evidence" value="ECO:0007669"/>
    <property type="project" value="UniProtKB-KW"/>
</dbReference>
<name>A0AA39K1C6_ARMTA</name>
<gene>
    <name evidence="3" type="ORF">EV420DRAFT_1273710</name>
</gene>
<keyword evidence="4" id="KW-1185">Reference proteome</keyword>
<dbReference type="AlphaFoldDB" id="A0AA39K1C6"/>
<keyword evidence="1" id="KW-0547">Nucleotide-binding</keyword>
<evidence type="ECO:0000313" key="3">
    <source>
        <dbReference type="EMBL" id="KAK0452781.1"/>
    </source>
</evidence>
<organism evidence="3 4">
    <name type="scientific">Armillaria tabescens</name>
    <name type="common">Ringless honey mushroom</name>
    <name type="synonym">Agaricus tabescens</name>
    <dbReference type="NCBI Taxonomy" id="1929756"/>
    <lineage>
        <taxon>Eukaryota</taxon>
        <taxon>Fungi</taxon>
        <taxon>Dikarya</taxon>
        <taxon>Basidiomycota</taxon>
        <taxon>Agaricomycotina</taxon>
        <taxon>Agaricomycetes</taxon>
        <taxon>Agaricomycetidae</taxon>
        <taxon>Agaricales</taxon>
        <taxon>Marasmiineae</taxon>
        <taxon>Physalacriaceae</taxon>
        <taxon>Desarmillaria</taxon>
    </lineage>
</organism>
<evidence type="ECO:0000259" key="2">
    <source>
        <dbReference type="Pfam" id="PF05970"/>
    </source>
</evidence>
<comment type="caution">
    <text evidence="3">The sequence shown here is derived from an EMBL/GenBank/DDBJ whole genome shotgun (WGS) entry which is preliminary data.</text>
</comment>
<dbReference type="GeneID" id="85351328"/>
<dbReference type="EMBL" id="JAUEPS010000030">
    <property type="protein sequence ID" value="KAK0452781.1"/>
    <property type="molecule type" value="Genomic_DNA"/>
</dbReference>
<dbReference type="GO" id="GO:0016787">
    <property type="term" value="F:hydrolase activity"/>
    <property type="evidence" value="ECO:0007669"/>
    <property type="project" value="UniProtKB-KW"/>
</dbReference>
<keyword evidence="1" id="KW-0234">DNA repair</keyword>
<keyword evidence="1" id="KW-0347">Helicase</keyword>
<dbReference type="GO" id="GO:0000723">
    <property type="term" value="P:telomere maintenance"/>
    <property type="evidence" value="ECO:0007669"/>
    <property type="project" value="InterPro"/>
</dbReference>
<dbReference type="GO" id="GO:0005524">
    <property type="term" value="F:ATP binding"/>
    <property type="evidence" value="ECO:0007669"/>
    <property type="project" value="UniProtKB-KW"/>
</dbReference>
<dbReference type="Pfam" id="PF05970">
    <property type="entry name" value="PIF1"/>
    <property type="match status" value="1"/>
</dbReference>
<comment type="similarity">
    <text evidence="1">Belongs to the helicase family.</text>
</comment>
<dbReference type="GO" id="GO:0006310">
    <property type="term" value="P:DNA recombination"/>
    <property type="evidence" value="ECO:0007669"/>
    <property type="project" value="UniProtKB-KW"/>
</dbReference>
<dbReference type="InterPro" id="IPR027417">
    <property type="entry name" value="P-loop_NTPase"/>
</dbReference>
<dbReference type="RefSeq" id="XP_060328117.1">
    <property type="nucleotide sequence ID" value="XM_060467780.1"/>
</dbReference>
<comment type="cofactor">
    <cofactor evidence="1">
        <name>Mg(2+)</name>
        <dbReference type="ChEBI" id="CHEBI:18420"/>
    </cofactor>
</comment>
<accession>A0AA39K1C6</accession>
<evidence type="ECO:0000256" key="1">
    <source>
        <dbReference type="RuleBase" id="RU363044"/>
    </source>
</evidence>
<comment type="catalytic activity">
    <reaction evidence="1">
        <text>ATP + H2O = ADP + phosphate + H(+)</text>
        <dbReference type="Rhea" id="RHEA:13065"/>
        <dbReference type="ChEBI" id="CHEBI:15377"/>
        <dbReference type="ChEBI" id="CHEBI:15378"/>
        <dbReference type="ChEBI" id="CHEBI:30616"/>
        <dbReference type="ChEBI" id="CHEBI:43474"/>
        <dbReference type="ChEBI" id="CHEBI:456216"/>
        <dbReference type="EC" id="5.6.2.3"/>
    </reaction>
</comment>
<keyword evidence="1" id="KW-0233">DNA recombination</keyword>
<keyword evidence="1" id="KW-0227">DNA damage</keyword>
<evidence type="ECO:0000313" key="4">
    <source>
        <dbReference type="Proteomes" id="UP001175211"/>
    </source>
</evidence>
<dbReference type="GO" id="GO:0043139">
    <property type="term" value="F:5'-3' DNA helicase activity"/>
    <property type="evidence" value="ECO:0007669"/>
    <property type="project" value="UniProtKB-EC"/>
</dbReference>
<dbReference type="Proteomes" id="UP001175211">
    <property type="component" value="Unassembled WGS sequence"/>
</dbReference>
<dbReference type="InterPro" id="IPR010285">
    <property type="entry name" value="DNA_helicase_pif1-like_DEAD"/>
</dbReference>
<keyword evidence="1" id="KW-0067">ATP-binding</keyword>
<proteinExistence type="inferred from homology"/>
<protein>
    <recommendedName>
        <fullName evidence="1">ATP-dependent DNA helicase</fullName>
        <ecNumber evidence="1">5.6.2.3</ecNumber>
    </recommendedName>
</protein>